<sequence>MNNNKYGQHKSYNQVLLITAVILVAFNLRAAITSVSPLIGLLRESLSISNWSIGILTSLPLIAFAVMSPIVPKLSSRFTNEITLIAGMCILSLGIVIRSIPFISLLFIGTILIGIGIAISNVLLPGIIKERFPNQVPLMTSIYTTAMSLFAAIASGVSIPLAIGAGLGWEIALGIWIIPVLACIAIWVYFVKYRKSTDEVKLYYVKADDIRMWRSPLAWQVAIFLGLQAFSYNALITWLPEILIDYGVTSESAGWMLSFNQFIGLPASLVIPIIAGKFKSQRGIILILCISAIGGYIGLLSGESYNVMLWSVGLIGVAYGGLFPLSLAFLAMRTKTAMQAAKLSGMAQAIGYSLAAIGPILLGSLVDVTGTWTYSLFILLFVTVLTAIVGFGAGRDRVVTNDFEKYERKVEIEGQKNNSK</sequence>
<evidence type="ECO:0000259" key="7">
    <source>
        <dbReference type="PROSITE" id="PS50850"/>
    </source>
</evidence>
<evidence type="ECO:0000313" key="9">
    <source>
        <dbReference type="Proteomes" id="UP001597218"/>
    </source>
</evidence>
<proteinExistence type="predicted"/>
<dbReference type="InterPro" id="IPR052524">
    <property type="entry name" value="MFS_Cyanate_Porter"/>
</dbReference>
<dbReference type="InterPro" id="IPR036259">
    <property type="entry name" value="MFS_trans_sf"/>
</dbReference>
<dbReference type="Gene3D" id="1.20.1250.20">
    <property type="entry name" value="MFS general substrate transporter like domains"/>
    <property type="match status" value="2"/>
</dbReference>
<dbReference type="EMBL" id="JBHUGI010000027">
    <property type="protein sequence ID" value="MFD1928417.1"/>
    <property type="molecule type" value="Genomic_DNA"/>
</dbReference>
<dbReference type="InterPro" id="IPR020846">
    <property type="entry name" value="MFS_dom"/>
</dbReference>
<dbReference type="PROSITE" id="PS50850">
    <property type="entry name" value="MFS"/>
    <property type="match status" value="1"/>
</dbReference>
<keyword evidence="5 6" id="KW-0472">Membrane</keyword>
<dbReference type="Pfam" id="PF07690">
    <property type="entry name" value="MFS_1"/>
    <property type="match status" value="1"/>
</dbReference>
<keyword evidence="4 6" id="KW-1133">Transmembrane helix</keyword>
<feature type="transmembrane region" description="Helical" evidence="6">
    <location>
        <begin position="307"/>
        <end position="331"/>
    </location>
</feature>
<feature type="transmembrane region" description="Helical" evidence="6">
    <location>
        <begin position="217"/>
        <end position="239"/>
    </location>
</feature>
<feature type="transmembrane region" description="Helical" evidence="6">
    <location>
        <begin position="106"/>
        <end position="128"/>
    </location>
</feature>
<dbReference type="CDD" id="cd17339">
    <property type="entry name" value="MFS_NIMT_CynX_like"/>
    <property type="match status" value="1"/>
</dbReference>
<feature type="domain" description="Major facilitator superfamily (MFS) profile" evidence="7">
    <location>
        <begin position="15"/>
        <end position="398"/>
    </location>
</feature>
<name>A0ABW4SFY7_9BACL</name>
<keyword evidence="9" id="KW-1185">Reference proteome</keyword>
<comment type="subcellular location">
    <subcellularLocation>
        <location evidence="1">Cell membrane</location>
        <topology evidence="1">Multi-pass membrane protein</topology>
    </subcellularLocation>
</comment>
<evidence type="ECO:0000256" key="6">
    <source>
        <dbReference type="SAM" id="Phobius"/>
    </source>
</evidence>
<dbReference type="InterPro" id="IPR011701">
    <property type="entry name" value="MFS"/>
</dbReference>
<keyword evidence="2" id="KW-0813">Transport</keyword>
<accession>A0ABW4SFY7</accession>
<feature type="transmembrane region" description="Helical" evidence="6">
    <location>
        <begin position="343"/>
        <end position="366"/>
    </location>
</feature>
<protein>
    <submittedName>
        <fullName evidence="8">CynX/NimT family MFS transporter</fullName>
    </submittedName>
</protein>
<evidence type="ECO:0000256" key="2">
    <source>
        <dbReference type="ARBA" id="ARBA00022448"/>
    </source>
</evidence>
<dbReference type="PANTHER" id="PTHR23523:SF2">
    <property type="entry name" value="2-NITROIMIDAZOLE TRANSPORTER"/>
    <property type="match status" value="1"/>
</dbReference>
<dbReference type="Proteomes" id="UP001597218">
    <property type="component" value="Unassembled WGS sequence"/>
</dbReference>
<feature type="transmembrane region" description="Helical" evidence="6">
    <location>
        <begin position="82"/>
        <end position="100"/>
    </location>
</feature>
<evidence type="ECO:0000256" key="4">
    <source>
        <dbReference type="ARBA" id="ARBA00022989"/>
    </source>
</evidence>
<keyword evidence="3 6" id="KW-0812">Transmembrane</keyword>
<feature type="transmembrane region" description="Helical" evidence="6">
    <location>
        <begin position="283"/>
        <end position="301"/>
    </location>
</feature>
<feature type="transmembrane region" description="Helical" evidence="6">
    <location>
        <begin position="259"/>
        <end position="276"/>
    </location>
</feature>
<feature type="transmembrane region" description="Helical" evidence="6">
    <location>
        <begin position="12"/>
        <end position="31"/>
    </location>
</feature>
<evidence type="ECO:0000256" key="5">
    <source>
        <dbReference type="ARBA" id="ARBA00023136"/>
    </source>
</evidence>
<feature type="transmembrane region" description="Helical" evidence="6">
    <location>
        <begin position="372"/>
        <end position="393"/>
    </location>
</feature>
<comment type="caution">
    <text evidence="8">The sequence shown here is derived from an EMBL/GenBank/DDBJ whole genome shotgun (WGS) entry which is preliminary data.</text>
</comment>
<feature type="transmembrane region" description="Helical" evidence="6">
    <location>
        <begin position="171"/>
        <end position="191"/>
    </location>
</feature>
<evidence type="ECO:0000313" key="8">
    <source>
        <dbReference type="EMBL" id="MFD1928417.1"/>
    </source>
</evidence>
<dbReference type="PANTHER" id="PTHR23523">
    <property type="match status" value="1"/>
</dbReference>
<reference evidence="9" key="1">
    <citation type="journal article" date="2019" name="Int. J. Syst. Evol. Microbiol.">
        <title>The Global Catalogue of Microorganisms (GCM) 10K type strain sequencing project: providing services to taxonomists for standard genome sequencing and annotation.</title>
        <authorList>
            <consortium name="The Broad Institute Genomics Platform"/>
            <consortium name="The Broad Institute Genome Sequencing Center for Infectious Disease"/>
            <person name="Wu L."/>
            <person name="Ma J."/>
        </authorList>
    </citation>
    <scope>NUCLEOTIDE SEQUENCE [LARGE SCALE GENOMIC DNA]</scope>
    <source>
        <strain evidence="9">CGMCC 4.7177</strain>
    </source>
</reference>
<dbReference type="RefSeq" id="WP_381537764.1">
    <property type="nucleotide sequence ID" value="NZ_JBHUGI010000027.1"/>
</dbReference>
<evidence type="ECO:0000256" key="1">
    <source>
        <dbReference type="ARBA" id="ARBA00004651"/>
    </source>
</evidence>
<feature type="transmembrane region" description="Helical" evidence="6">
    <location>
        <begin position="51"/>
        <end position="70"/>
    </location>
</feature>
<organism evidence="8 9">
    <name type="scientific">Sporosarcina siberiensis</name>
    <dbReference type="NCBI Taxonomy" id="1365606"/>
    <lineage>
        <taxon>Bacteria</taxon>
        <taxon>Bacillati</taxon>
        <taxon>Bacillota</taxon>
        <taxon>Bacilli</taxon>
        <taxon>Bacillales</taxon>
        <taxon>Caryophanaceae</taxon>
        <taxon>Sporosarcina</taxon>
    </lineage>
</organism>
<evidence type="ECO:0000256" key="3">
    <source>
        <dbReference type="ARBA" id="ARBA00022692"/>
    </source>
</evidence>
<gene>
    <name evidence="8" type="ORF">ACFSFY_10175</name>
</gene>
<feature type="transmembrane region" description="Helical" evidence="6">
    <location>
        <begin position="140"/>
        <end position="165"/>
    </location>
</feature>
<dbReference type="SUPFAM" id="SSF103473">
    <property type="entry name" value="MFS general substrate transporter"/>
    <property type="match status" value="1"/>
</dbReference>